<evidence type="ECO:0000256" key="8">
    <source>
        <dbReference type="ARBA" id="ARBA00023136"/>
    </source>
</evidence>
<dbReference type="SUPFAM" id="SSF103506">
    <property type="entry name" value="Mitochondrial carrier"/>
    <property type="match status" value="1"/>
</dbReference>
<proteinExistence type="inferred from homology"/>
<protein>
    <recommendedName>
        <fullName evidence="10">Mitochondrial glycine transporter</fullName>
    </recommendedName>
    <alternativeName>
        <fullName evidence="10">Solute carrier family 25 member 38 homolog</fullName>
    </alternativeName>
</protein>
<dbReference type="InterPro" id="IPR018108">
    <property type="entry name" value="MCP_transmembrane"/>
</dbReference>
<evidence type="ECO:0000256" key="4">
    <source>
        <dbReference type="ARBA" id="ARBA00022737"/>
    </source>
</evidence>
<dbReference type="GO" id="GO:0005743">
    <property type="term" value="C:mitochondrial inner membrane"/>
    <property type="evidence" value="ECO:0007669"/>
    <property type="project" value="UniProtKB-SubCell"/>
</dbReference>
<evidence type="ECO:0000256" key="11">
    <source>
        <dbReference type="PROSITE-ProRule" id="PRU00282"/>
    </source>
</evidence>
<keyword evidence="13" id="KW-1185">Reference proteome</keyword>
<evidence type="ECO:0000256" key="2">
    <source>
        <dbReference type="ARBA" id="ARBA00022448"/>
    </source>
</evidence>
<comment type="similarity">
    <text evidence="10">Belongs to the mitochondrial carrier (TC 2.A.29) family. SLC25A38 subfamily.</text>
</comment>
<keyword evidence="3 10" id="KW-0812">Transmembrane</keyword>
<feature type="repeat" description="Solcar" evidence="11">
    <location>
        <begin position="307"/>
        <end position="395"/>
    </location>
</feature>
<keyword evidence="4 10" id="KW-0677">Repeat</keyword>
<dbReference type="Pfam" id="PF00153">
    <property type="entry name" value="Mito_carr"/>
    <property type="match status" value="3"/>
</dbReference>
<dbReference type="PROSITE" id="PS50920">
    <property type="entry name" value="SOLCAR"/>
    <property type="match status" value="3"/>
</dbReference>
<comment type="catalytic activity">
    <reaction evidence="9 10">
        <text>glycine(in) = glycine(out)</text>
        <dbReference type="Rhea" id="RHEA:70715"/>
        <dbReference type="ChEBI" id="CHEBI:57305"/>
    </reaction>
</comment>
<keyword evidence="5 10" id="KW-0999">Mitochondrion inner membrane</keyword>
<comment type="subcellular location">
    <subcellularLocation>
        <location evidence="1">Membrane</location>
        <topology evidence="1">Multi-pass membrane protein</topology>
    </subcellularLocation>
    <subcellularLocation>
        <location evidence="10">Mitochondrion inner membrane</location>
        <topology evidence="10">Multi-pass membrane protein</topology>
    </subcellularLocation>
</comment>
<feature type="repeat" description="Solcar" evidence="11">
    <location>
        <begin position="96"/>
        <end position="189"/>
    </location>
</feature>
<evidence type="ECO:0000256" key="9">
    <source>
        <dbReference type="ARBA" id="ARBA00034060"/>
    </source>
</evidence>
<sequence>MSKGTMYYLCKICQVCSHPRGAYSPFQKKKKDCRTSCCYIVLKIQRRSLCICRKLEHINNHFQSPSYWNRSYYLNSTTTILLMADRPTNNSKLSLPPISLHLLSGALSGLASCVLLQPFDLLKTRLQQAHISSNPSSSSTSRPSIYRLSSDVISRDGILGLWRGTSPTIIRNVPGIAAYFFGLAQLRTSMSSISIFTQQSQPLHLLHQPNILPTLTPTGDFFAGVLARISVGFVLMPVTVVKTRFESNLYEYRSIRAAFQEIMRTQGLQGLWRGFIPTALRDAPFAGVFISAYEATKRLLVEPGQRYPILLHTVPATAAAVVATLLTAPFDLLKTDLQLRQSSSHNPSILQALKLILNGRLSNSRILFKGSGLRLLRKSLSSAIGWTLYEGLIKKWAIKN</sequence>
<dbReference type="InterPro" id="IPR030847">
    <property type="entry name" value="Hem25/SLC25A38"/>
</dbReference>
<dbReference type="PANTHER" id="PTHR46181:SF3">
    <property type="entry name" value="MITOCHONDRIAL GLYCINE TRANSPORTER"/>
    <property type="match status" value="1"/>
</dbReference>
<reference evidence="12 13" key="1">
    <citation type="submission" date="2019-05" db="EMBL/GenBank/DDBJ databases">
        <title>Emergence of the Ug99 lineage of the wheat stem rust pathogen through somatic hybridization.</title>
        <authorList>
            <person name="Li F."/>
            <person name="Upadhyaya N.M."/>
            <person name="Sperschneider J."/>
            <person name="Matny O."/>
            <person name="Nguyen-Phuc H."/>
            <person name="Mago R."/>
            <person name="Raley C."/>
            <person name="Miller M.E."/>
            <person name="Silverstein K.A.T."/>
            <person name="Henningsen E."/>
            <person name="Hirsch C.D."/>
            <person name="Visser B."/>
            <person name="Pretorius Z.A."/>
            <person name="Steffenson B.J."/>
            <person name="Schwessinger B."/>
            <person name="Dodds P.N."/>
            <person name="Figueroa M."/>
        </authorList>
    </citation>
    <scope>NUCLEOTIDE SEQUENCE [LARGE SCALE GENOMIC DNA]</scope>
    <source>
        <strain evidence="12">21-0</strain>
    </source>
</reference>
<dbReference type="PANTHER" id="PTHR46181">
    <property type="entry name" value="MITOCHONDRIAL GLYCINE TRANSPORTER"/>
    <property type="match status" value="1"/>
</dbReference>
<keyword evidence="8 10" id="KW-0472">Membrane</keyword>
<evidence type="ECO:0000256" key="6">
    <source>
        <dbReference type="ARBA" id="ARBA00022989"/>
    </source>
</evidence>
<evidence type="ECO:0000313" key="13">
    <source>
        <dbReference type="Proteomes" id="UP000324748"/>
    </source>
</evidence>
<dbReference type="InterPro" id="IPR023395">
    <property type="entry name" value="MCP_dom_sf"/>
</dbReference>
<evidence type="ECO:0000256" key="7">
    <source>
        <dbReference type="ARBA" id="ARBA00023128"/>
    </source>
</evidence>
<dbReference type="GO" id="GO:1904983">
    <property type="term" value="P:glycine import into mitochondrion"/>
    <property type="evidence" value="ECO:0007669"/>
    <property type="project" value="UniProtKB-UniRule"/>
</dbReference>
<keyword evidence="2 10" id="KW-0813">Transport</keyword>
<dbReference type="Gene3D" id="1.50.40.10">
    <property type="entry name" value="Mitochondrial carrier domain"/>
    <property type="match status" value="2"/>
</dbReference>
<organism evidence="12 13">
    <name type="scientific">Puccinia graminis f. sp. tritici</name>
    <dbReference type="NCBI Taxonomy" id="56615"/>
    <lineage>
        <taxon>Eukaryota</taxon>
        <taxon>Fungi</taxon>
        <taxon>Dikarya</taxon>
        <taxon>Basidiomycota</taxon>
        <taxon>Pucciniomycotina</taxon>
        <taxon>Pucciniomycetes</taxon>
        <taxon>Pucciniales</taxon>
        <taxon>Pucciniaceae</taxon>
        <taxon>Puccinia</taxon>
    </lineage>
</organism>
<evidence type="ECO:0000313" key="12">
    <source>
        <dbReference type="EMBL" id="KAA1090686.1"/>
    </source>
</evidence>
<dbReference type="Proteomes" id="UP000324748">
    <property type="component" value="Unassembled WGS sequence"/>
</dbReference>
<dbReference type="GO" id="GO:0015187">
    <property type="term" value="F:glycine transmembrane transporter activity"/>
    <property type="evidence" value="ECO:0007669"/>
    <property type="project" value="UniProtKB-UniRule"/>
</dbReference>
<dbReference type="AlphaFoldDB" id="A0A5B0NQ26"/>
<evidence type="ECO:0000256" key="3">
    <source>
        <dbReference type="ARBA" id="ARBA00022692"/>
    </source>
</evidence>
<evidence type="ECO:0000256" key="10">
    <source>
        <dbReference type="HAMAP-Rule" id="MF_03064"/>
    </source>
</evidence>
<accession>A0A5B0NQ26</accession>
<name>A0A5B0NQ26_PUCGR</name>
<evidence type="ECO:0000256" key="1">
    <source>
        <dbReference type="ARBA" id="ARBA00004141"/>
    </source>
</evidence>
<gene>
    <name evidence="12" type="ORF">PGT21_010683</name>
</gene>
<evidence type="ECO:0000256" key="5">
    <source>
        <dbReference type="ARBA" id="ARBA00022792"/>
    </source>
</evidence>
<dbReference type="HAMAP" id="MF_03064">
    <property type="entry name" value="SLC25A38"/>
    <property type="match status" value="1"/>
</dbReference>
<comment type="function">
    <text evidence="10">Mitochondrial glycine transporter that imports glycine into the mitochondrial matrix. Plays an important role in providing glycine for the first enzymatic step in heme biosynthesis, the condensation of glycine with succinyl-CoA to produce 5-aminolevulinate (ALA) in the miochondrial matrix.</text>
</comment>
<keyword evidence="7 10" id="KW-0496">Mitochondrion</keyword>
<feature type="repeat" description="Solcar" evidence="11">
    <location>
        <begin position="215"/>
        <end position="299"/>
    </location>
</feature>
<comment type="caution">
    <text evidence="12">The sequence shown here is derived from an EMBL/GenBank/DDBJ whole genome shotgun (WGS) entry which is preliminary data.</text>
</comment>
<dbReference type="EMBL" id="VSWC01000092">
    <property type="protein sequence ID" value="KAA1090686.1"/>
    <property type="molecule type" value="Genomic_DNA"/>
</dbReference>
<keyword evidence="6 10" id="KW-1133">Transmembrane helix</keyword>
<dbReference type="OrthoDB" id="1924968at2759"/>